<organism evidence="1 2">
    <name type="scientific">Mycolicibacterium frederiksbergense</name>
    <dbReference type="NCBI Taxonomy" id="117567"/>
    <lineage>
        <taxon>Bacteria</taxon>
        <taxon>Bacillati</taxon>
        <taxon>Actinomycetota</taxon>
        <taxon>Actinomycetes</taxon>
        <taxon>Mycobacteriales</taxon>
        <taxon>Mycobacteriaceae</taxon>
        <taxon>Mycolicibacterium</taxon>
    </lineage>
</organism>
<reference evidence="1 2" key="1">
    <citation type="submission" date="2019-04" db="EMBL/GenBank/DDBJ databases">
        <title>Draft, Whole-Genome Sequence of the Anthracene-degrading Mycobacterium frederiksbergense LB501T, Isolated from a Polycyclic Aromatic Hydrocarbon (PAH)-Contaminated Soil.</title>
        <authorList>
            <person name="Augelletti F."/>
        </authorList>
    </citation>
    <scope>NUCLEOTIDE SEQUENCE [LARGE SCALE GENOMIC DNA]</scope>
    <source>
        <strain evidence="1 2">LB 501T</strain>
    </source>
</reference>
<dbReference type="Proteomes" id="UP000501849">
    <property type="component" value="Chromosome"/>
</dbReference>
<dbReference type="RefSeq" id="WP_168142570.1">
    <property type="nucleotide sequence ID" value="NZ_CBCSDT010000113.1"/>
</dbReference>
<protein>
    <submittedName>
        <fullName evidence="1">Uncharacterized protein</fullName>
    </submittedName>
</protein>
<dbReference type="AlphaFoldDB" id="A0A6H0S3U9"/>
<dbReference type="EMBL" id="CP038799">
    <property type="protein sequence ID" value="QIV82038.1"/>
    <property type="molecule type" value="Genomic_DNA"/>
</dbReference>
<gene>
    <name evidence="1" type="ORF">EXE63_14965</name>
</gene>
<dbReference type="KEGG" id="mfre:EXE63_14965"/>
<sequence>MRLDKHSLVPAEGFERNPDGTIKPTIRYFDRAKWEAWQRYLERGADWDIDRWSKAYDTLKENAANGYWYDQYVADVLGYSSSDDWLLVPFLDRRLRHKTGNFWEFPVFRWNLVRLAN</sequence>
<keyword evidence="2" id="KW-1185">Reference proteome</keyword>
<name>A0A6H0S3U9_9MYCO</name>
<accession>A0A6H0S3U9</accession>
<evidence type="ECO:0000313" key="1">
    <source>
        <dbReference type="EMBL" id="QIV82038.1"/>
    </source>
</evidence>
<evidence type="ECO:0000313" key="2">
    <source>
        <dbReference type="Proteomes" id="UP000501849"/>
    </source>
</evidence>
<proteinExistence type="predicted"/>